<dbReference type="EMBL" id="VSSQ01082118">
    <property type="protein sequence ID" value="MPN30843.1"/>
    <property type="molecule type" value="Genomic_DNA"/>
</dbReference>
<keyword evidence="1" id="KW-0812">Transmembrane</keyword>
<sequence length="53" mass="5958">MLVSIDVSTVFQINLILHPPVIYLGAKLILVLVEIYEVTKRNLISYFGLDIVA</sequence>
<dbReference type="AlphaFoldDB" id="A0A645H4S3"/>
<organism evidence="2">
    <name type="scientific">bioreactor metagenome</name>
    <dbReference type="NCBI Taxonomy" id="1076179"/>
    <lineage>
        <taxon>unclassified sequences</taxon>
        <taxon>metagenomes</taxon>
        <taxon>ecological metagenomes</taxon>
    </lineage>
</organism>
<accession>A0A645H4S3</accession>
<proteinExistence type="predicted"/>
<gene>
    <name evidence="2" type="ORF">SDC9_178314</name>
</gene>
<evidence type="ECO:0000313" key="2">
    <source>
        <dbReference type="EMBL" id="MPN30843.1"/>
    </source>
</evidence>
<reference evidence="2" key="1">
    <citation type="submission" date="2019-08" db="EMBL/GenBank/DDBJ databases">
        <authorList>
            <person name="Kucharzyk K."/>
            <person name="Murdoch R.W."/>
            <person name="Higgins S."/>
            <person name="Loffler F."/>
        </authorList>
    </citation>
    <scope>NUCLEOTIDE SEQUENCE</scope>
</reference>
<keyword evidence="1" id="KW-1133">Transmembrane helix</keyword>
<protein>
    <submittedName>
        <fullName evidence="2">Uncharacterized protein</fullName>
    </submittedName>
</protein>
<evidence type="ECO:0000256" key="1">
    <source>
        <dbReference type="SAM" id="Phobius"/>
    </source>
</evidence>
<feature type="transmembrane region" description="Helical" evidence="1">
    <location>
        <begin position="20"/>
        <end position="39"/>
    </location>
</feature>
<comment type="caution">
    <text evidence="2">The sequence shown here is derived from an EMBL/GenBank/DDBJ whole genome shotgun (WGS) entry which is preliminary data.</text>
</comment>
<keyword evidence="1" id="KW-0472">Membrane</keyword>
<name>A0A645H4S3_9ZZZZ</name>